<feature type="domain" description="Putative restriction endonuclease" evidence="1">
    <location>
        <begin position="24"/>
        <end position="168"/>
    </location>
</feature>
<dbReference type="InterPro" id="IPR008538">
    <property type="entry name" value="Uma2"/>
</dbReference>
<dbReference type="SUPFAM" id="SSF52980">
    <property type="entry name" value="Restriction endonuclease-like"/>
    <property type="match status" value="1"/>
</dbReference>
<dbReference type="EMBL" id="JBHSKM010000054">
    <property type="protein sequence ID" value="MFC5220858.1"/>
    <property type="molecule type" value="Genomic_DNA"/>
</dbReference>
<dbReference type="InterPro" id="IPR011335">
    <property type="entry name" value="Restrct_endonuc-II-like"/>
</dbReference>
<keyword evidence="2" id="KW-0378">Hydrolase</keyword>
<evidence type="ECO:0000313" key="2">
    <source>
        <dbReference type="EMBL" id="MFC5220858.1"/>
    </source>
</evidence>
<keyword evidence="2" id="KW-0255">Endonuclease</keyword>
<evidence type="ECO:0000259" key="1">
    <source>
        <dbReference type="Pfam" id="PF05685"/>
    </source>
</evidence>
<dbReference type="PANTHER" id="PTHR35400">
    <property type="entry name" value="SLR1083 PROTEIN"/>
    <property type="match status" value="1"/>
</dbReference>
<dbReference type="RefSeq" id="WP_380866148.1">
    <property type="nucleotide sequence ID" value="NZ_JBHSKM010000054.1"/>
</dbReference>
<gene>
    <name evidence="2" type="ORF">ACFPQ9_44370</name>
</gene>
<proteinExistence type="predicted"/>
<dbReference type="Proteomes" id="UP001596263">
    <property type="component" value="Unassembled WGS sequence"/>
</dbReference>
<evidence type="ECO:0000313" key="3">
    <source>
        <dbReference type="Proteomes" id="UP001596263"/>
    </source>
</evidence>
<organism evidence="2 3">
    <name type="scientific">Streptomyces coerulescens</name>
    <dbReference type="NCBI Taxonomy" id="29304"/>
    <lineage>
        <taxon>Bacteria</taxon>
        <taxon>Bacillati</taxon>
        <taxon>Actinomycetota</taxon>
        <taxon>Actinomycetes</taxon>
        <taxon>Kitasatosporales</taxon>
        <taxon>Streptomycetaceae</taxon>
        <taxon>Streptomyces</taxon>
    </lineage>
</organism>
<reference evidence="3" key="1">
    <citation type="journal article" date="2019" name="Int. J. Syst. Evol. Microbiol.">
        <title>The Global Catalogue of Microorganisms (GCM) 10K type strain sequencing project: providing services to taxonomists for standard genome sequencing and annotation.</title>
        <authorList>
            <consortium name="The Broad Institute Genomics Platform"/>
            <consortium name="The Broad Institute Genome Sequencing Center for Infectious Disease"/>
            <person name="Wu L."/>
            <person name="Ma J."/>
        </authorList>
    </citation>
    <scope>NUCLEOTIDE SEQUENCE [LARGE SCALE GENOMIC DNA]</scope>
    <source>
        <strain evidence="3">KCTC 42586</strain>
    </source>
</reference>
<dbReference type="PANTHER" id="PTHR35400:SF3">
    <property type="entry name" value="SLL1072 PROTEIN"/>
    <property type="match status" value="1"/>
</dbReference>
<sequence length="196" mass="22165">MTVLEDRIAMAQSDDTSWLDNMFDRLEKMPVPEGYKVEIVEGTIYMSPQRDVHWHTIRRIVRALEDTFGVDVNALSDVRIDFPGHKNGLAPDVAKLRDGAEMDAEGRWRHEDVEFVAEVISKDTATKDYGPKKTAYALAEVPVYLIADPYQGKCHLFTQPKDGDYMSDASIMYGADVDMTTTLLGLTLKTDEFPRD</sequence>
<name>A0ABW0D0I6_STRCD</name>
<keyword evidence="2" id="KW-0540">Nuclease</keyword>
<protein>
    <submittedName>
        <fullName evidence="2">Uma2 family endonuclease</fullName>
    </submittedName>
</protein>
<comment type="caution">
    <text evidence="2">The sequence shown here is derived from an EMBL/GenBank/DDBJ whole genome shotgun (WGS) entry which is preliminary data.</text>
</comment>
<accession>A0ABW0D0I6</accession>
<dbReference type="GO" id="GO:0004519">
    <property type="term" value="F:endonuclease activity"/>
    <property type="evidence" value="ECO:0007669"/>
    <property type="project" value="UniProtKB-KW"/>
</dbReference>
<keyword evidence="3" id="KW-1185">Reference proteome</keyword>
<dbReference type="CDD" id="cd06260">
    <property type="entry name" value="DUF820-like"/>
    <property type="match status" value="1"/>
</dbReference>
<dbReference type="Pfam" id="PF05685">
    <property type="entry name" value="Uma2"/>
    <property type="match status" value="1"/>
</dbReference>
<dbReference type="InterPro" id="IPR012296">
    <property type="entry name" value="Nuclease_put_TT1808"/>
</dbReference>
<dbReference type="Gene3D" id="3.90.1570.10">
    <property type="entry name" value="tt1808, chain A"/>
    <property type="match status" value="1"/>
</dbReference>